<proteinExistence type="predicted"/>
<dbReference type="AlphaFoldDB" id="A0A0A6UNH8"/>
<dbReference type="STRING" id="1869.MB27_20750"/>
<dbReference type="EMBL" id="JRTT01000023">
    <property type="protein sequence ID" value="KHD75859.1"/>
    <property type="molecule type" value="Genomic_DNA"/>
</dbReference>
<dbReference type="Proteomes" id="UP000054537">
    <property type="component" value="Unassembled WGS sequence"/>
</dbReference>
<comment type="caution">
    <text evidence="1">The sequence shown here is derived from an EMBL/GenBank/DDBJ whole genome shotgun (WGS) entry which is preliminary data.</text>
</comment>
<gene>
    <name evidence="1" type="ORF">MB27_20750</name>
</gene>
<organism evidence="1 2">
    <name type="scientific">Actinoplanes utahensis</name>
    <dbReference type="NCBI Taxonomy" id="1869"/>
    <lineage>
        <taxon>Bacteria</taxon>
        <taxon>Bacillati</taxon>
        <taxon>Actinomycetota</taxon>
        <taxon>Actinomycetes</taxon>
        <taxon>Micromonosporales</taxon>
        <taxon>Micromonosporaceae</taxon>
        <taxon>Actinoplanes</taxon>
    </lineage>
</organism>
<evidence type="ECO:0000313" key="1">
    <source>
        <dbReference type="EMBL" id="KHD75859.1"/>
    </source>
</evidence>
<protein>
    <submittedName>
        <fullName evidence="1">Uncharacterized protein</fullName>
    </submittedName>
</protein>
<evidence type="ECO:0000313" key="2">
    <source>
        <dbReference type="Proteomes" id="UP000054537"/>
    </source>
</evidence>
<reference evidence="1 2" key="1">
    <citation type="submission" date="2014-10" db="EMBL/GenBank/DDBJ databases">
        <title>Draft genome sequence of Actinoplanes utahensis NRRL 12052.</title>
        <authorList>
            <person name="Velasco-Bucheli B."/>
            <person name="del Cerro C."/>
            <person name="Hormigo D."/>
            <person name="Garcia J.L."/>
            <person name="Acebal C."/>
            <person name="Arroyo M."/>
            <person name="de la Mata I."/>
        </authorList>
    </citation>
    <scope>NUCLEOTIDE SEQUENCE [LARGE SCALE GENOMIC DNA]</scope>
    <source>
        <strain evidence="1 2">NRRL 12052</strain>
    </source>
</reference>
<keyword evidence="2" id="KW-1185">Reference proteome</keyword>
<accession>A0A0A6UNH8</accession>
<name>A0A0A6UNH8_ACTUT</name>
<sequence length="72" mass="7897">MIWVTSAASSTTRWARHGRRRHSWTGYATRRTFAGGDSSTSSTARGLRPGAVIDHTRLPGRSTPLIEVADIM</sequence>